<reference evidence="2 3" key="2">
    <citation type="submission" date="2020-01" db="EMBL/GenBank/DDBJ databases">
        <title>Microvirga sp. nov., an arsenate reduction bacterium isolated from Tibet hotspring sediments.</title>
        <authorList>
            <person name="Xian W.-D."/>
            <person name="Li W.-J."/>
        </authorList>
    </citation>
    <scope>NUCLEOTIDE SEQUENCE [LARGE SCALE GENOMIC DNA]</scope>
    <source>
        <strain evidence="2 3">KCTC 23863</strain>
    </source>
</reference>
<organism evidence="2 3">
    <name type="scientific">Microvirga makkahensis</name>
    <dbReference type="NCBI Taxonomy" id="1128670"/>
    <lineage>
        <taxon>Bacteria</taxon>
        <taxon>Pseudomonadati</taxon>
        <taxon>Pseudomonadota</taxon>
        <taxon>Alphaproteobacteria</taxon>
        <taxon>Hyphomicrobiales</taxon>
        <taxon>Methylobacteriaceae</taxon>
        <taxon>Microvirga</taxon>
    </lineage>
</organism>
<name>A0A7X3MTG2_9HYPH</name>
<gene>
    <name evidence="2" type="ORF">GR328_15770</name>
</gene>
<proteinExistence type="predicted"/>
<comment type="caution">
    <text evidence="2">The sequence shown here is derived from an EMBL/GenBank/DDBJ whole genome shotgun (WGS) entry which is preliminary data.</text>
</comment>
<dbReference type="AlphaFoldDB" id="A0A7X3MTG2"/>
<sequence length="140" mass="15073">MADTYLWGGSHVGHDVGILSEIGEEVGFTFRNAVHSACPPLLPETEQSAAVRLSKRAEDCRASRIVVRDHLHQFSKITLAARWGNHLNAREGFAREAAGKRRQNSAPAMLIRVMGDNAGSFAPSSPIGRSAMKGSAAGHR</sequence>
<protein>
    <recommendedName>
        <fullName evidence="1">SGNH domain-containing protein</fullName>
    </recommendedName>
</protein>
<dbReference type="Pfam" id="PF19040">
    <property type="entry name" value="SGNH"/>
    <property type="match status" value="1"/>
</dbReference>
<evidence type="ECO:0000313" key="3">
    <source>
        <dbReference type="Proteomes" id="UP000436483"/>
    </source>
</evidence>
<keyword evidence="3" id="KW-1185">Reference proteome</keyword>
<dbReference type="Proteomes" id="UP000436483">
    <property type="component" value="Unassembled WGS sequence"/>
</dbReference>
<accession>A0A7X3MTG2</accession>
<evidence type="ECO:0000259" key="1">
    <source>
        <dbReference type="Pfam" id="PF19040"/>
    </source>
</evidence>
<dbReference type="RefSeq" id="WP_160885478.1">
    <property type="nucleotide sequence ID" value="NZ_WURB01000011.1"/>
</dbReference>
<evidence type="ECO:0000313" key="2">
    <source>
        <dbReference type="EMBL" id="MXQ12892.1"/>
    </source>
</evidence>
<dbReference type="EMBL" id="WURB01000011">
    <property type="protein sequence ID" value="MXQ12892.1"/>
    <property type="molecule type" value="Genomic_DNA"/>
</dbReference>
<reference evidence="2 3" key="1">
    <citation type="submission" date="2019-12" db="EMBL/GenBank/DDBJ databases">
        <authorList>
            <person name="Yuan C.-G."/>
        </authorList>
    </citation>
    <scope>NUCLEOTIDE SEQUENCE [LARGE SCALE GENOMIC DNA]</scope>
    <source>
        <strain evidence="2 3">KCTC 23863</strain>
    </source>
</reference>
<feature type="domain" description="SGNH" evidence="1">
    <location>
        <begin position="4"/>
        <end position="99"/>
    </location>
</feature>
<dbReference type="InterPro" id="IPR043968">
    <property type="entry name" value="SGNH"/>
</dbReference>